<evidence type="ECO:0000313" key="2">
    <source>
        <dbReference type="Proteomes" id="UP000217257"/>
    </source>
</evidence>
<sequence length="207" mass="23031">MLRAHEVNLYVGKRGSRKSTRAKEVLGLCLKAGQRVVVFDPHDEYSQEGRASDEVVLGPLPSRRELWQLKADPSELLEGDASFAVVPGSLRKAEVAKAFSWLAWTVYEAGDLVFAADEMVLFWESSEAQEAMNFLATQGRHAKVPLVLAAQRVVHVPYTARTQVTLLDTGKQDDPDDVAAIAKRCGKDFAEQVPKLKLGERLVWRDE</sequence>
<dbReference type="SUPFAM" id="SSF52540">
    <property type="entry name" value="P-loop containing nucleoside triphosphate hydrolases"/>
    <property type="match status" value="1"/>
</dbReference>
<reference evidence="1 2" key="1">
    <citation type="submission" date="2017-06" db="EMBL/GenBank/DDBJ databases">
        <title>Sequencing and comparative analysis of myxobacterial genomes.</title>
        <authorList>
            <person name="Rupp O."/>
            <person name="Goesmann A."/>
            <person name="Sogaard-Andersen L."/>
        </authorList>
    </citation>
    <scope>NUCLEOTIDE SEQUENCE [LARGE SCALE GENOMIC DNA]</scope>
    <source>
        <strain evidence="1 2">DSM 52655</strain>
    </source>
</reference>
<dbReference type="Gene3D" id="3.40.50.300">
    <property type="entry name" value="P-loop containing nucleotide triphosphate hydrolases"/>
    <property type="match status" value="1"/>
</dbReference>
<proteinExistence type="predicted"/>
<accession>A0A250IYI6</accession>
<dbReference type="RefSeq" id="WP_095984787.1">
    <property type="nucleotide sequence ID" value="NZ_CP022098.1"/>
</dbReference>
<organism evidence="1 2">
    <name type="scientific">Cystobacter fuscus</name>
    <dbReference type="NCBI Taxonomy" id="43"/>
    <lineage>
        <taxon>Bacteria</taxon>
        <taxon>Pseudomonadati</taxon>
        <taxon>Myxococcota</taxon>
        <taxon>Myxococcia</taxon>
        <taxon>Myxococcales</taxon>
        <taxon>Cystobacterineae</taxon>
        <taxon>Archangiaceae</taxon>
        <taxon>Cystobacter</taxon>
    </lineage>
</organism>
<dbReference type="EMBL" id="CP022098">
    <property type="protein sequence ID" value="ATB36292.1"/>
    <property type="molecule type" value="Genomic_DNA"/>
</dbReference>
<dbReference type="AlphaFoldDB" id="A0A250IYI6"/>
<name>A0A250IYI6_9BACT</name>
<protein>
    <submittedName>
        <fullName evidence="1">Uncharacterized protein</fullName>
    </submittedName>
</protein>
<dbReference type="Proteomes" id="UP000217257">
    <property type="component" value="Chromosome"/>
</dbReference>
<evidence type="ECO:0000313" key="1">
    <source>
        <dbReference type="EMBL" id="ATB36292.1"/>
    </source>
</evidence>
<dbReference type="InterPro" id="IPR027417">
    <property type="entry name" value="P-loop_NTPase"/>
</dbReference>
<gene>
    <name evidence="1" type="ORF">CYFUS_001706</name>
</gene>
<dbReference type="KEGG" id="cfus:CYFUS_001706"/>